<dbReference type="AlphaFoldDB" id="A0AAW0U3I4"/>
<sequence>MWSGGHSTGRDPLKILHNYSTQCCLPPSPASPASPQHAAAQGDRVLVVSTPLKRNNEAPSRRPCISQYQTPAAPTCTSSIKRSEYVGVDAAVHLPLSTPEHTPPRKPPGRVKYKQTSDGHNICMRGAGAGRAGQDRTRVYRPVPAWTLRGRRAGRCFIPS</sequence>
<name>A0AAW0U3I4_SCYPA</name>
<organism evidence="2 3">
    <name type="scientific">Scylla paramamosain</name>
    <name type="common">Mud crab</name>
    <dbReference type="NCBI Taxonomy" id="85552"/>
    <lineage>
        <taxon>Eukaryota</taxon>
        <taxon>Metazoa</taxon>
        <taxon>Ecdysozoa</taxon>
        <taxon>Arthropoda</taxon>
        <taxon>Crustacea</taxon>
        <taxon>Multicrustacea</taxon>
        <taxon>Malacostraca</taxon>
        <taxon>Eumalacostraca</taxon>
        <taxon>Eucarida</taxon>
        <taxon>Decapoda</taxon>
        <taxon>Pleocyemata</taxon>
        <taxon>Brachyura</taxon>
        <taxon>Eubrachyura</taxon>
        <taxon>Portunoidea</taxon>
        <taxon>Portunidae</taxon>
        <taxon>Portuninae</taxon>
        <taxon>Scylla</taxon>
    </lineage>
</organism>
<dbReference type="EMBL" id="JARAKH010000020">
    <property type="protein sequence ID" value="KAK8393486.1"/>
    <property type="molecule type" value="Genomic_DNA"/>
</dbReference>
<feature type="region of interest" description="Disordered" evidence="1">
    <location>
        <begin position="95"/>
        <end position="116"/>
    </location>
</feature>
<gene>
    <name evidence="2" type="ORF">O3P69_006657</name>
</gene>
<evidence type="ECO:0000313" key="2">
    <source>
        <dbReference type="EMBL" id="KAK8393486.1"/>
    </source>
</evidence>
<dbReference type="Proteomes" id="UP001487740">
    <property type="component" value="Unassembled WGS sequence"/>
</dbReference>
<comment type="caution">
    <text evidence="2">The sequence shown here is derived from an EMBL/GenBank/DDBJ whole genome shotgun (WGS) entry which is preliminary data.</text>
</comment>
<evidence type="ECO:0000256" key="1">
    <source>
        <dbReference type="SAM" id="MobiDB-lite"/>
    </source>
</evidence>
<reference evidence="2 3" key="1">
    <citation type="submission" date="2023-03" db="EMBL/GenBank/DDBJ databases">
        <title>High-quality genome of Scylla paramamosain provides insights in environmental adaptation.</title>
        <authorList>
            <person name="Zhang L."/>
        </authorList>
    </citation>
    <scope>NUCLEOTIDE SEQUENCE [LARGE SCALE GENOMIC DNA]</scope>
    <source>
        <strain evidence="2">LZ_2023a</strain>
        <tissue evidence="2">Muscle</tissue>
    </source>
</reference>
<keyword evidence="3" id="KW-1185">Reference proteome</keyword>
<protein>
    <submittedName>
        <fullName evidence="2">Uncharacterized protein</fullName>
    </submittedName>
</protein>
<evidence type="ECO:0000313" key="3">
    <source>
        <dbReference type="Proteomes" id="UP001487740"/>
    </source>
</evidence>
<proteinExistence type="predicted"/>
<accession>A0AAW0U3I4</accession>